<feature type="compositionally biased region" description="Acidic residues" evidence="1">
    <location>
        <begin position="959"/>
        <end position="976"/>
    </location>
</feature>
<comment type="caution">
    <text evidence="2">The sequence shown here is derived from an EMBL/GenBank/DDBJ whole genome shotgun (WGS) entry which is preliminary data.</text>
</comment>
<dbReference type="Proteomes" id="UP000518752">
    <property type="component" value="Unassembled WGS sequence"/>
</dbReference>
<gene>
    <name evidence="2" type="ORF">D9757_004055</name>
</gene>
<feature type="region of interest" description="Disordered" evidence="1">
    <location>
        <begin position="1"/>
        <end position="30"/>
    </location>
</feature>
<dbReference type="EMBL" id="JAACJN010000012">
    <property type="protein sequence ID" value="KAF5390922.1"/>
    <property type="molecule type" value="Genomic_DNA"/>
</dbReference>
<feature type="compositionally biased region" description="Acidic residues" evidence="1">
    <location>
        <begin position="831"/>
        <end position="847"/>
    </location>
</feature>
<organism evidence="2 3">
    <name type="scientific">Collybiopsis confluens</name>
    <dbReference type="NCBI Taxonomy" id="2823264"/>
    <lineage>
        <taxon>Eukaryota</taxon>
        <taxon>Fungi</taxon>
        <taxon>Dikarya</taxon>
        <taxon>Basidiomycota</taxon>
        <taxon>Agaricomycotina</taxon>
        <taxon>Agaricomycetes</taxon>
        <taxon>Agaricomycetidae</taxon>
        <taxon>Agaricales</taxon>
        <taxon>Marasmiineae</taxon>
        <taxon>Omphalotaceae</taxon>
        <taxon>Collybiopsis</taxon>
    </lineage>
</organism>
<sequence length="986" mass="108374">MEVQDAADGMAELSISLSNPPSNPSDAPSVLTPSALFTLIPRLSDGRPDFIGTEDFAPQIGDDHETDDIRSMFSQHTTPANSSGVTFQTAKRWLATWLRDTADLYYCHATRASFSARNNEFAHILVPHQAFKDIDTRLEYALGMPRGTLCLHSRLYIMPLFISVHRSLDWHHICFIPTSHTIDVCAEYLEEYEQILTKNKRYRPYESTRSGKISKFSSLQAGSIHTYHLVPSPHFTSPSPIVVHGPAGNTTYSHPFRDFPEFRSHVSPFAVLVNALRVLEDHQNARKFETIYRDRSVIRTREIADWLLLGLHGLTVGSQIPLHDNEKNRIREAFLRFLTIFDKLLEKSTAPSTTLLTPSRNTGSPDPSVTSSTPNSQRGSSFAPESPTNPKVKKSASGGKTGGATMKKKALNVVFRAVDSVVARSSRLSDADRIKQQYRASDHAKPVMARHPLYNWVSRQRGILIVTLRFTYIFVPLNPCPDWSKHLSVLKSRLAGFYLNPGLQGTSLLARVKMDLDLLKQCSEVQTWGAYNGPQLAYSFNKNYADERLAWLTAVFPVWHFDCEFTNIFHLTVTVLLTSRQPVDWPVVKRRSSLVFVIGLQSKCATKYVILHLQWQEEAETHAQAEGIANSNTNGNGKRNRTASEDSLSVKSPTTPSASLKSPSYKPRSPSVLSLASTVSTSQAQTPSRSLGLGIHLRLDGPLFSETSLLGPVLLVEDGRRTPSTPLSPNSRVTIPTTASTTLAGSIAGFGASTRLGQRAAILTAPPKLVSLVETPDVAVGAVDPRKKRVVTATRFSSRVGADRRIFMSIHQDESDSKKKKKKKVKNVDGGETEGSDAESEASSDSDSDLRHILAGSDGEKYVPYSGVDIDTNCVPVTGAWSALAEAENLPAPGDTNTKIKGLIGSLPTKFNGLATPEKNPMSMQMSHEEVVVGCADGTIYVMNFVEYEYQKPKSLVDDGGEDYPEEEEADSEDGAGSESDPGTQS</sequence>
<proteinExistence type="predicted"/>
<feature type="compositionally biased region" description="Low complexity" evidence="1">
    <location>
        <begin position="13"/>
        <end position="29"/>
    </location>
</feature>
<feature type="compositionally biased region" description="Low complexity" evidence="1">
    <location>
        <begin position="977"/>
        <end position="986"/>
    </location>
</feature>
<feature type="compositionally biased region" description="Polar residues" evidence="1">
    <location>
        <begin position="360"/>
        <end position="380"/>
    </location>
</feature>
<dbReference type="GO" id="GO:0008252">
    <property type="term" value="F:nucleotidase activity"/>
    <property type="evidence" value="ECO:0007669"/>
    <property type="project" value="TreeGrafter"/>
</dbReference>
<feature type="compositionally biased region" description="Polar residues" evidence="1">
    <location>
        <begin position="645"/>
        <end position="662"/>
    </location>
</feature>
<feature type="region of interest" description="Disordered" evidence="1">
    <location>
        <begin position="352"/>
        <end position="404"/>
    </location>
</feature>
<dbReference type="AlphaFoldDB" id="A0A8H5MEE3"/>
<feature type="region of interest" description="Disordered" evidence="1">
    <location>
        <begin position="627"/>
        <end position="671"/>
    </location>
</feature>
<name>A0A8H5MEE3_9AGAR</name>
<evidence type="ECO:0000313" key="2">
    <source>
        <dbReference type="EMBL" id="KAF5390922.1"/>
    </source>
</evidence>
<feature type="region of interest" description="Disordered" evidence="1">
    <location>
        <begin position="954"/>
        <end position="986"/>
    </location>
</feature>
<accession>A0A8H5MEE3</accession>
<dbReference type="GO" id="GO:0009166">
    <property type="term" value="P:nucleotide catabolic process"/>
    <property type="evidence" value="ECO:0007669"/>
    <property type="project" value="TreeGrafter"/>
</dbReference>
<dbReference type="OrthoDB" id="1065058at2759"/>
<keyword evidence="3" id="KW-1185">Reference proteome</keyword>
<feature type="region of interest" description="Disordered" evidence="1">
    <location>
        <begin position="807"/>
        <end position="851"/>
    </location>
</feature>
<dbReference type="PANTHER" id="PTHR47438">
    <property type="entry name" value="PHOSPHATE METABOLISM PROTEIN 8-RELATED"/>
    <property type="match status" value="1"/>
</dbReference>
<dbReference type="GO" id="GO:0006206">
    <property type="term" value="P:pyrimidine nucleobase metabolic process"/>
    <property type="evidence" value="ECO:0007669"/>
    <property type="project" value="TreeGrafter"/>
</dbReference>
<reference evidence="2 3" key="1">
    <citation type="journal article" date="2020" name="ISME J.">
        <title>Uncovering the hidden diversity of litter-decomposition mechanisms in mushroom-forming fungi.</title>
        <authorList>
            <person name="Floudas D."/>
            <person name="Bentzer J."/>
            <person name="Ahren D."/>
            <person name="Johansson T."/>
            <person name="Persson P."/>
            <person name="Tunlid A."/>
        </authorList>
    </citation>
    <scope>NUCLEOTIDE SEQUENCE [LARGE SCALE GENOMIC DNA]</scope>
    <source>
        <strain evidence="2 3">CBS 406.79</strain>
    </source>
</reference>
<dbReference type="InterPro" id="IPR052791">
    <property type="entry name" value="SSM1_domain"/>
</dbReference>
<evidence type="ECO:0000256" key="1">
    <source>
        <dbReference type="SAM" id="MobiDB-lite"/>
    </source>
</evidence>
<dbReference type="PANTHER" id="PTHR47438:SF1">
    <property type="entry name" value="PHOSPHATE METABOLISM PROTEIN 8-RELATED"/>
    <property type="match status" value="1"/>
</dbReference>
<evidence type="ECO:0000313" key="3">
    <source>
        <dbReference type="Proteomes" id="UP000518752"/>
    </source>
</evidence>
<protein>
    <submittedName>
        <fullName evidence="2">Uncharacterized protein</fullName>
    </submittedName>
</protein>
<feature type="compositionally biased region" description="Basic and acidic residues" evidence="1">
    <location>
        <begin position="807"/>
        <end position="817"/>
    </location>
</feature>